<keyword evidence="3" id="KW-1185">Reference proteome</keyword>
<feature type="region of interest" description="Disordered" evidence="1">
    <location>
        <begin position="181"/>
        <end position="207"/>
    </location>
</feature>
<evidence type="ECO:0000313" key="2">
    <source>
        <dbReference type="EMBL" id="KAE8238450.1"/>
    </source>
</evidence>
<evidence type="ECO:0000313" key="3">
    <source>
        <dbReference type="Proteomes" id="UP000077521"/>
    </source>
</evidence>
<comment type="caution">
    <text evidence="2">The sequence shown here is derived from an EMBL/GenBank/DDBJ whole genome shotgun (WGS) entry which is preliminary data.</text>
</comment>
<proteinExistence type="predicted"/>
<feature type="compositionally biased region" description="Polar residues" evidence="1">
    <location>
        <begin position="190"/>
        <end position="207"/>
    </location>
</feature>
<dbReference type="AlphaFoldDB" id="A0A177TBH2"/>
<feature type="region of interest" description="Disordered" evidence="1">
    <location>
        <begin position="1"/>
        <end position="88"/>
    </location>
</feature>
<reference evidence="2" key="2">
    <citation type="journal article" date="2019" name="IMA Fungus">
        <title>Genome sequencing and comparison of five Tilletia species to identify candidate genes for the detection of regulated species infecting wheat.</title>
        <authorList>
            <person name="Nguyen H.D.T."/>
            <person name="Sultana T."/>
            <person name="Kesanakurti P."/>
            <person name="Hambleton S."/>
        </authorList>
    </citation>
    <scope>NUCLEOTIDE SEQUENCE</scope>
    <source>
        <strain evidence="2">DAOMC 236416</strain>
    </source>
</reference>
<name>A0A177TBH2_9BASI</name>
<organism evidence="2 3">
    <name type="scientific">Tilletia indica</name>
    <dbReference type="NCBI Taxonomy" id="43049"/>
    <lineage>
        <taxon>Eukaryota</taxon>
        <taxon>Fungi</taxon>
        <taxon>Dikarya</taxon>
        <taxon>Basidiomycota</taxon>
        <taxon>Ustilaginomycotina</taxon>
        <taxon>Exobasidiomycetes</taxon>
        <taxon>Tilletiales</taxon>
        <taxon>Tilletiaceae</taxon>
        <taxon>Tilletia</taxon>
    </lineage>
</organism>
<gene>
    <name evidence="2" type="ORF">A4X13_0g8504</name>
</gene>
<reference evidence="2" key="1">
    <citation type="submission" date="2016-04" db="EMBL/GenBank/DDBJ databases">
        <authorList>
            <person name="Nguyen H.D."/>
            <person name="Samba Siva P."/>
            <person name="Cullis J."/>
            <person name="Levesque C.A."/>
            <person name="Hambleton S."/>
        </authorList>
    </citation>
    <scope>NUCLEOTIDE SEQUENCE</scope>
    <source>
        <strain evidence="2">DAOMC 236416</strain>
    </source>
</reference>
<dbReference type="EMBL" id="LWDF02001521">
    <property type="protein sequence ID" value="KAE8238450.1"/>
    <property type="molecule type" value="Genomic_DNA"/>
</dbReference>
<dbReference type="Proteomes" id="UP000077521">
    <property type="component" value="Unassembled WGS sequence"/>
</dbReference>
<feature type="compositionally biased region" description="Low complexity" evidence="1">
    <location>
        <begin position="8"/>
        <end position="27"/>
    </location>
</feature>
<evidence type="ECO:0000256" key="1">
    <source>
        <dbReference type="SAM" id="MobiDB-lite"/>
    </source>
</evidence>
<protein>
    <submittedName>
        <fullName evidence="2">Uncharacterized protein</fullName>
    </submittedName>
</protein>
<accession>A0A177TBH2</accession>
<sequence>MRRTLHNSPAQPLRRPSRPSSPTQTASELSPNSQGATRKKRATAKPRNKLKKSVEEQPQETDELDRLRKQAGHVSLTPRPPKLKSRPASIFLPSGGLAAAMAHCIDPLPTQRGVVPSSSSIRKMHFALKRNSILLSDCMGALSLRREYYPASSVDSSLFSSISKVAKGPLRRRALPLLRRQLPPSVPLEPSTNPSGMKTMSSCPAWS</sequence>
<feature type="compositionally biased region" description="Basic residues" evidence="1">
    <location>
        <begin position="37"/>
        <end position="51"/>
    </location>
</feature>